<feature type="transmembrane region" description="Helical" evidence="7">
    <location>
        <begin position="108"/>
        <end position="128"/>
    </location>
</feature>
<keyword evidence="6 7" id="KW-0472">Membrane</keyword>
<dbReference type="InterPro" id="IPR035906">
    <property type="entry name" value="MetI-like_sf"/>
</dbReference>
<evidence type="ECO:0000256" key="5">
    <source>
        <dbReference type="ARBA" id="ARBA00022989"/>
    </source>
</evidence>
<feature type="transmembrane region" description="Helical" evidence="7">
    <location>
        <begin position="195"/>
        <end position="220"/>
    </location>
</feature>
<name>A0A9X2E6V1_9NOCA</name>
<dbReference type="EMBL" id="JAMRXG010000005">
    <property type="protein sequence ID" value="MCM6774725.1"/>
    <property type="molecule type" value="Genomic_DNA"/>
</dbReference>
<keyword evidence="2 7" id="KW-0813">Transport</keyword>
<feature type="transmembrane region" description="Helical" evidence="7">
    <location>
        <begin position="74"/>
        <end position="96"/>
    </location>
</feature>
<comment type="subcellular location">
    <subcellularLocation>
        <location evidence="1 7">Cell membrane</location>
        <topology evidence="1 7">Multi-pass membrane protein</topology>
    </subcellularLocation>
</comment>
<dbReference type="AlphaFoldDB" id="A0A9X2E6V1"/>
<evidence type="ECO:0000256" key="3">
    <source>
        <dbReference type="ARBA" id="ARBA00022475"/>
    </source>
</evidence>
<evidence type="ECO:0000313" key="9">
    <source>
        <dbReference type="EMBL" id="MCM6774725.1"/>
    </source>
</evidence>
<evidence type="ECO:0000256" key="1">
    <source>
        <dbReference type="ARBA" id="ARBA00004651"/>
    </source>
</evidence>
<keyword evidence="10" id="KW-1185">Reference proteome</keyword>
<dbReference type="CDD" id="cd06261">
    <property type="entry name" value="TM_PBP2"/>
    <property type="match status" value="1"/>
</dbReference>
<dbReference type="GO" id="GO:0055085">
    <property type="term" value="P:transmembrane transport"/>
    <property type="evidence" value="ECO:0007669"/>
    <property type="project" value="InterPro"/>
</dbReference>
<proteinExistence type="inferred from homology"/>
<evidence type="ECO:0000259" key="8">
    <source>
        <dbReference type="PROSITE" id="PS50928"/>
    </source>
</evidence>
<evidence type="ECO:0000256" key="6">
    <source>
        <dbReference type="ARBA" id="ARBA00023136"/>
    </source>
</evidence>
<protein>
    <submittedName>
        <fullName evidence="9">ABC transporter permease</fullName>
    </submittedName>
</protein>
<dbReference type="Pfam" id="PF00528">
    <property type="entry name" value="BPD_transp_1"/>
    <property type="match status" value="1"/>
</dbReference>
<accession>A0A9X2E6V1</accession>
<reference evidence="9" key="1">
    <citation type="submission" date="2022-06" db="EMBL/GenBank/DDBJ databases">
        <title>Novel species in genus nocardia.</title>
        <authorList>
            <person name="Li F."/>
        </authorList>
    </citation>
    <scope>NUCLEOTIDE SEQUENCE</scope>
    <source>
        <strain evidence="9">CDC141</strain>
    </source>
</reference>
<evidence type="ECO:0000256" key="2">
    <source>
        <dbReference type="ARBA" id="ARBA00022448"/>
    </source>
</evidence>
<sequence length="269" mass="29254">MDSRMPRMGAAWIWRWAVLAVGLGLWEVWARGERSPFFPPPTRIAAQMYRLWFSGPVDRLFLTQDAIDDILPSLARIVAGFTIATVIGIVAGIAIARSPVLADYLDPILQFCRALPVVALVPVFLAFLKIGTQMEVVTIAFGSVWPVLLNTADGVASVDPLKVDTARAFRLSPRERLTALIIPAALPKIFAGMRIGVSISLILMVISELVGATEGIGYALNNASTSFDLPSLWAAIALLGILGYLLNGLLLLAERRLLSWHHGAYQRAP</sequence>
<dbReference type="InterPro" id="IPR000515">
    <property type="entry name" value="MetI-like"/>
</dbReference>
<dbReference type="Proteomes" id="UP001139157">
    <property type="component" value="Unassembled WGS sequence"/>
</dbReference>
<dbReference type="GO" id="GO:0005886">
    <property type="term" value="C:plasma membrane"/>
    <property type="evidence" value="ECO:0007669"/>
    <property type="project" value="UniProtKB-SubCell"/>
</dbReference>
<dbReference type="PANTHER" id="PTHR30151">
    <property type="entry name" value="ALKANE SULFONATE ABC TRANSPORTER-RELATED, MEMBRANE SUBUNIT"/>
    <property type="match status" value="1"/>
</dbReference>
<dbReference type="SUPFAM" id="SSF161098">
    <property type="entry name" value="MetI-like"/>
    <property type="match status" value="1"/>
</dbReference>
<feature type="transmembrane region" description="Helical" evidence="7">
    <location>
        <begin position="232"/>
        <end position="253"/>
    </location>
</feature>
<gene>
    <name evidence="9" type="ORF">NDR86_14705</name>
</gene>
<dbReference type="Gene3D" id="1.10.3720.10">
    <property type="entry name" value="MetI-like"/>
    <property type="match status" value="1"/>
</dbReference>
<comment type="caution">
    <text evidence="9">The sequence shown here is derived from an EMBL/GenBank/DDBJ whole genome shotgun (WGS) entry which is preliminary data.</text>
</comment>
<feature type="transmembrane region" description="Helical" evidence="7">
    <location>
        <begin position="12"/>
        <end position="32"/>
    </location>
</feature>
<comment type="similarity">
    <text evidence="7">Belongs to the binding-protein-dependent transport system permease family.</text>
</comment>
<evidence type="ECO:0000313" key="10">
    <source>
        <dbReference type="Proteomes" id="UP001139157"/>
    </source>
</evidence>
<keyword evidence="3" id="KW-1003">Cell membrane</keyword>
<feature type="domain" description="ABC transmembrane type-1" evidence="8">
    <location>
        <begin position="70"/>
        <end position="251"/>
    </location>
</feature>
<evidence type="ECO:0000256" key="7">
    <source>
        <dbReference type="RuleBase" id="RU363032"/>
    </source>
</evidence>
<dbReference type="PANTHER" id="PTHR30151:SF0">
    <property type="entry name" value="ABC TRANSPORTER PERMEASE PROTEIN MJ0413-RELATED"/>
    <property type="match status" value="1"/>
</dbReference>
<keyword evidence="4 7" id="KW-0812">Transmembrane</keyword>
<evidence type="ECO:0000256" key="4">
    <source>
        <dbReference type="ARBA" id="ARBA00022692"/>
    </source>
</evidence>
<organism evidence="9 10">
    <name type="scientific">Nocardia pulmonis</name>
    <dbReference type="NCBI Taxonomy" id="2951408"/>
    <lineage>
        <taxon>Bacteria</taxon>
        <taxon>Bacillati</taxon>
        <taxon>Actinomycetota</taxon>
        <taxon>Actinomycetes</taxon>
        <taxon>Mycobacteriales</taxon>
        <taxon>Nocardiaceae</taxon>
        <taxon>Nocardia</taxon>
    </lineage>
</organism>
<dbReference type="PROSITE" id="PS50928">
    <property type="entry name" value="ABC_TM1"/>
    <property type="match status" value="1"/>
</dbReference>
<dbReference type="RefSeq" id="WP_251912578.1">
    <property type="nucleotide sequence ID" value="NZ_JAMRXG010000005.1"/>
</dbReference>
<keyword evidence="5 7" id="KW-1133">Transmembrane helix</keyword>